<name>A0ABS1QYL1_9SPHI</name>
<proteinExistence type="predicted"/>
<evidence type="ECO:0008006" key="4">
    <source>
        <dbReference type="Google" id="ProtNLM"/>
    </source>
</evidence>
<gene>
    <name evidence="2" type="ORF">JKG61_02040</name>
</gene>
<evidence type="ECO:0000313" key="3">
    <source>
        <dbReference type="Proteomes" id="UP000625283"/>
    </source>
</evidence>
<sequence>MIRLLSTLVRLAGDILSSLNHILQLLQKLAELNGDTGPVPQLNKSNDIPSEKPDVNGYTEEELCTVGEACLAMNVSRSHIDRMRNREEFTKLENKNGRVRLVKAEVEAAKIWYSKRKGKL</sequence>
<evidence type="ECO:0000313" key="2">
    <source>
        <dbReference type="EMBL" id="MBL1407525.1"/>
    </source>
</evidence>
<feature type="region of interest" description="Disordered" evidence="1">
    <location>
        <begin position="36"/>
        <end position="55"/>
    </location>
</feature>
<keyword evidence="3" id="KW-1185">Reference proteome</keyword>
<dbReference type="Proteomes" id="UP000625283">
    <property type="component" value="Unassembled WGS sequence"/>
</dbReference>
<organism evidence="2 3">
    <name type="scientific">Sphingobacterium faecale</name>
    <dbReference type="NCBI Taxonomy" id="2803775"/>
    <lineage>
        <taxon>Bacteria</taxon>
        <taxon>Pseudomonadati</taxon>
        <taxon>Bacteroidota</taxon>
        <taxon>Sphingobacteriia</taxon>
        <taxon>Sphingobacteriales</taxon>
        <taxon>Sphingobacteriaceae</taxon>
        <taxon>Sphingobacterium</taxon>
    </lineage>
</organism>
<protein>
    <recommendedName>
        <fullName evidence="4">Helix-turn-helix domain-containing protein</fullName>
    </recommendedName>
</protein>
<evidence type="ECO:0000256" key="1">
    <source>
        <dbReference type="SAM" id="MobiDB-lite"/>
    </source>
</evidence>
<dbReference type="RefSeq" id="WP_202101320.1">
    <property type="nucleotide sequence ID" value="NZ_JAERTY010000001.1"/>
</dbReference>
<accession>A0ABS1QYL1</accession>
<dbReference type="EMBL" id="JAERTY010000001">
    <property type="protein sequence ID" value="MBL1407525.1"/>
    <property type="molecule type" value="Genomic_DNA"/>
</dbReference>
<comment type="caution">
    <text evidence="2">The sequence shown here is derived from an EMBL/GenBank/DDBJ whole genome shotgun (WGS) entry which is preliminary data.</text>
</comment>
<reference evidence="2 3" key="1">
    <citation type="submission" date="2021-01" db="EMBL/GenBank/DDBJ databases">
        <title>C459-1 draft genome sequence.</title>
        <authorList>
            <person name="Zhang X.-F."/>
        </authorList>
    </citation>
    <scope>NUCLEOTIDE SEQUENCE [LARGE SCALE GENOMIC DNA]</scope>
    <source>
        <strain evidence="3">C459-1</strain>
    </source>
</reference>